<name>A0A6I4NS03_9MICO</name>
<dbReference type="RefSeq" id="WP_160422286.1">
    <property type="nucleotide sequence ID" value="NZ_WSTA01000001.1"/>
</dbReference>
<dbReference type="InterPro" id="IPR029058">
    <property type="entry name" value="AB_hydrolase_fold"/>
</dbReference>
<dbReference type="AlphaFoldDB" id="A0A6I4NS03"/>
<keyword evidence="2" id="KW-1185">Reference proteome</keyword>
<sequence>MGSGRAFRWTVGVTAAALALLGGVVAVEATRVVGDVLDAPTAAAFAEQHAGAADGEPGSLVKSQELHGVPAASRAWRLMYRSTDHAGETVVVTGILVVPLGPAPPGGRTVVSWGHPTTGVAEHCAPSRAADSTIGIEGLRPLLDRGYAVVATDYAGMGTDGPDSYLIGTTEGANVLDAARAATTIDAAQASDRVILWGHSQGGQAVLFAAERAASYAPELELLGVAVAAPAADLDALFLAHTDDVSGVTIGSYAFGAYADAYADRGADLADILTPAARAALPELQQPCLLTDLDALHAIARPLVGGFLAADPTTLEPWASLLEENSAGSVGFDAPLFVAQGLADELVPPTATAEFVEHERSLGLEVTSRRIPDVDHGEIAYAAIPSLLAWLDAHVD</sequence>
<dbReference type="Gene3D" id="3.40.50.1820">
    <property type="entry name" value="alpha/beta hydrolase"/>
    <property type="match status" value="2"/>
</dbReference>
<dbReference type="Pfam" id="PF03583">
    <property type="entry name" value="LIP"/>
    <property type="match status" value="1"/>
</dbReference>
<comment type="caution">
    <text evidence="1">The sequence shown here is derived from an EMBL/GenBank/DDBJ whole genome shotgun (WGS) entry which is preliminary data.</text>
</comment>
<dbReference type="PANTHER" id="PTHR34853:SF1">
    <property type="entry name" value="LIPASE 5"/>
    <property type="match status" value="1"/>
</dbReference>
<dbReference type="PANTHER" id="PTHR34853">
    <property type="match status" value="1"/>
</dbReference>
<dbReference type="SUPFAM" id="SSF53474">
    <property type="entry name" value="alpha/beta-Hydrolases"/>
    <property type="match status" value="1"/>
</dbReference>
<keyword evidence="1" id="KW-0378">Hydrolase</keyword>
<accession>A0A6I4NS03</accession>
<dbReference type="GO" id="GO:0004806">
    <property type="term" value="F:triacylglycerol lipase activity"/>
    <property type="evidence" value="ECO:0007669"/>
    <property type="project" value="InterPro"/>
</dbReference>
<organism evidence="1 2">
    <name type="scientific">Agromyces seonyuensis</name>
    <dbReference type="NCBI Taxonomy" id="2662446"/>
    <lineage>
        <taxon>Bacteria</taxon>
        <taxon>Bacillati</taxon>
        <taxon>Actinomycetota</taxon>
        <taxon>Actinomycetes</taxon>
        <taxon>Micrococcales</taxon>
        <taxon>Microbacteriaceae</taxon>
        <taxon>Agromyces</taxon>
    </lineage>
</organism>
<dbReference type="PIRSF" id="PIRSF029171">
    <property type="entry name" value="Esterase_LipA"/>
    <property type="match status" value="1"/>
</dbReference>
<gene>
    <name evidence="1" type="ORF">GB864_00350</name>
</gene>
<dbReference type="EMBL" id="WSTA01000001">
    <property type="protein sequence ID" value="MWB97013.1"/>
    <property type="molecule type" value="Genomic_DNA"/>
</dbReference>
<proteinExistence type="predicted"/>
<dbReference type="Proteomes" id="UP000438182">
    <property type="component" value="Unassembled WGS sequence"/>
</dbReference>
<reference evidence="1 2" key="1">
    <citation type="submission" date="2019-12" db="EMBL/GenBank/DDBJ databases">
        <authorList>
            <person name="Kim Y.S."/>
        </authorList>
    </citation>
    <scope>NUCLEOTIDE SEQUENCE [LARGE SCALE GENOMIC DNA]</scope>
    <source>
        <strain evidence="1 2">MMS17-SY077</strain>
    </source>
</reference>
<evidence type="ECO:0000313" key="2">
    <source>
        <dbReference type="Proteomes" id="UP000438182"/>
    </source>
</evidence>
<protein>
    <submittedName>
        <fullName evidence="1">Alpha/beta fold hydrolase</fullName>
    </submittedName>
</protein>
<dbReference type="InterPro" id="IPR005152">
    <property type="entry name" value="Lipase_secreted"/>
</dbReference>
<dbReference type="GO" id="GO:0016042">
    <property type="term" value="P:lipid catabolic process"/>
    <property type="evidence" value="ECO:0007669"/>
    <property type="project" value="InterPro"/>
</dbReference>
<evidence type="ECO:0000313" key="1">
    <source>
        <dbReference type="EMBL" id="MWB97013.1"/>
    </source>
</evidence>